<evidence type="ECO:0008006" key="3">
    <source>
        <dbReference type="Google" id="ProtNLM"/>
    </source>
</evidence>
<gene>
    <name evidence="1" type="ORF">C1645_827366</name>
</gene>
<sequence>MLQFPADCLSEIFEYLEDDKVTLYSCLLINKLWCKISVRILWRRIRNYNTLIACLPNESKEVLYRNGIINSTSTSKQPMFNYVSFCKYISIYDVNYNIEQFIIEQQFILPQNTQNLDDNINILTNEIFKMLMNQIFSLRELKIINILSLKQNVNFISHPGARYHLNNLTELYCDSNTYSKFFYQLSQICHNIQILSISIKVAISNGLADLISTQKNLKCLNILQFRRLEIDFNLLTNISNTLTKLYIHEQDYYIPLSFLAKLTNLQELMLIIHNNDSLGNFKELEYIKFPKLQILGFIYESPKSELLIKFLKNNGRNLKELYISKSDYSLSSAIIECCPNLRKLDIRLTIYELTILKMLFNNIQNLESIKIYCVGDFSKETLFEIIVEYSPKNFNELKLVYSNNARSQLTSKELESFSVSWANHFPQKTLSFIIIIDNKIRTLKFNSENKKIIEK</sequence>
<accession>A0A397SS31</accession>
<dbReference type="SUPFAM" id="SSF52047">
    <property type="entry name" value="RNI-like"/>
    <property type="match status" value="1"/>
</dbReference>
<evidence type="ECO:0000313" key="2">
    <source>
        <dbReference type="Proteomes" id="UP000265703"/>
    </source>
</evidence>
<organism evidence="1 2">
    <name type="scientific">Glomus cerebriforme</name>
    <dbReference type="NCBI Taxonomy" id="658196"/>
    <lineage>
        <taxon>Eukaryota</taxon>
        <taxon>Fungi</taxon>
        <taxon>Fungi incertae sedis</taxon>
        <taxon>Mucoromycota</taxon>
        <taxon>Glomeromycotina</taxon>
        <taxon>Glomeromycetes</taxon>
        <taxon>Glomerales</taxon>
        <taxon>Glomeraceae</taxon>
        <taxon>Glomus</taxon>
    </lineage>
</organism>
<protein>
    <recommendedName>
        <fullName evidence="3">F-box domain-containing protein</fullName>
    </recommendedName>
</protein>
<dbReference type="Proteomes" id="UP000265703">
    <property type="component" value="Unassembled WGS sequence"/>
</dbReference>
<keyword evidence="2" id="KW-1185">Reference proteome</keyword>
<evidence type="ECO:0000313" key="1">
    <source>
        <dbReference type="EMBL" id="RIA87729.1"/>
    </source>
</evidence>
<dbReference type="OrthoDB" id="550575at2759"/>
<name>A0A397SS31_9GLOM</name>
<dbReference type="Gene3D" id="3.80.10.10">
    <property type="entry name" value="Ribonuclease Inhibitor"/>
    <property type="match status" value="1"/>
</dbReference>
<comment type="caution">
    <text evidence="1">The sequence shown here is derived from an EMBL/GenBank/DDBJ whole genome shotgun (WGS) entry which is preliminary data.</text>
</comment>
<reference evidence="1 2" key="1">
    <citation type="submission" date="2018-06" db="EMBL/GenBank/DDBJ databases">
        <title>Comparative genomics reveals the genomic features of Rhizophagus irregularis, R. cerebriforme, R. diaphanum and Gigaspora rosea, and their symbiotic lifestyle signature.</title>
        <authorList>
            <person name="Morin E."/>
            <person name="San Clemente H."/>
            <person name="Chen E.C.H."/>
            <person name="De La Providencia I."/>
            <person name="Hainaut M."/>
            <person name="Kuo A."/>
            <person name="Kohler A."/>
            <person name="Murat C."/>
            <person name="Tang N."/>
            <person name="Roy S."/>
            <person name="Loubradou J."/>
            <person name="Henrissat B."/>
            <person name="Grigoriev I.V."/>
            <person name="Corradi N."/>
            <person name="Roux C."/>
            <person name="Martin F.M."/>
        </authorList>
    </citation>
    <scope>NUCLEOTIDE SEQUENCE [LARGE SCALE GENOMIC DNA]</scope>
    <source>
        <strain evidence="1 2">DAOM 227022</strain>
    </source>
</reference>
<dbReference type="EMBL" id="QKYT01000295">
    <property type="protein sequence ID" value="RIA87729.1"/>
    <property type="molecule type" value="Genomic_DNA"/>
</dbReference>
<dbReference type="InterPro" id="IPR032675">
    <property type="entry name" value="LRR_dom_sf"/>
</dbReference>
<dbReference type="AlphaFoldDB" id="A0A397SS31"/>
<proteinExistence type="predicted"/>